<dbReference type="PANTHER" id="PTHR22777">
    <property type="entry name" value="HEMOLYSIN-RELATED"/>
    <property type="match status" value="1"/>
</dbReference>
<dbReference type="GO" id="GO:0005886">
    <property type="term" value="C:plasma membrane"/>
    <property type="evidence" value="ECO:0007669"/>
    <property type="project" value="UniProtKB-SubCell"/>
</dbReference>
<reference evidence="12" key="1">
    <citation type="submission" date="2020-05" db="EMBL/GenBank/DDBJ databases">
        <authorList>
            <person name="Chiriac C."/>
            <person name="Salcher M."/>
            <person name="Ghai R."/>
            <person name="Kavagutti S V."/>
        </authorList>
    </citation>
    <scope>NUCLEOTIDE SEQUENCE</scope>
</reference>
<gene>
    <name evidence="12" type="ORF">UFOPK1358_01179</name>
</gene>
<evidence type="ECO:0000313" key="12">
    <source>
        <dbReference type="EMBL" id="CAB4543750.1"/>
    </source>
</evidence>
<accession>A0A6J6BX43</accession>
<name>A0A6J6BX43_9ZZZZ</name>
<keyword evidence="3" id="KW-1003">Cell membrane</keyword>
<dbReference type="Pfam" id="PF01595">
    <property type="entry name" value="CNNM"/>
    <property type="match status" value="1"/>
</dbReference>
<dbReference type="InterPro" id="IPR036318">
    <property type="entry name" value="FAD-bd_PCMH-like_sf"/>
</dbReference>
<evidence type="ECO:0000256" key="5">
    <source>
        <dbReference type="ARBA" id="ARBA00022737"/>
    </source>
</evidence>
<evidence type="ECO:0000256" key="9">
    <source>
        <dbReference type="SAM" id="Phobius"/>
    </source>
</evidence>
<dbReference type="InterPro" id="IPR046342">
    <property type="entry name" value="CBS_dom_sf"/>
</dbReference>
<evidence type="ECO:0000256" key="6">
    <source>
        <dbReference type="ARBA" id="ARBA00022989"/>
    </source>
</evidence>
<dbReference type="SUPFAM" id="SSF56176">
    <property type="entry name" value="FAD-binding/transporter-associated domain-like"/>
    <property type="match status" value="1"/>
</dbReference>
<dbReference type="PANTHER" id="PTHR22777:SF32">
    <property type="entry name" value="UPF0053 INNER MEMBRANE PROTEIN YFJD"/>
    <property type="match status" value="1"/>
</dbReference>
<evidence type="ECO:0000256" key="7">
    <source>
        <dbReference type="ARBA" id="ARBA00023122"/>
    </source>
</evidence>
<protein>
    <submittedName>
        <fullName evidence="12">Unannotated protein</fullName>
    </submittedName>
</protein>
<evidence type="ECO:0000256" key="8">
    <source>
        <dbReference type="ARBA" id="ARBA00023136"/>
    </source>
</evidence>
<evidence type="ECO:0000259" key="11">
    <source>
        <dbReference type="PROSITE" id="PS51846"/>
    </source>
</evidence>
<dbReference type="AlphaFoldDB" id="A0A6J6BX43"/>
<sequence>MSSTQLVLLGIVVAMTFAAAILAAAETAITRMTRSRATALAQKDPKRGPRVLRIVENLERDLNSIYLSVNIVQTIQSALVGVLAVELFGPLGLVIGILLNVLVLFVIAEAAPKTWALQHTERAALLTAPLIELMGKLLRVPARGLIGAANILLPGKGLKKGPFVTEEEILALAGEAAEHSVIEESERVLIESIINFGDTVAREIMVPRTDMVTIGADATVSELVDMAIDKGLSRFPVYGENADDIEGVVYVKDAMRVEREGGGESKVMDLVRPGLFVPETKPVADLLAEMQSSHNHLAVVVDEYGGTAGLATLEDLLEELVGEIHDEFDEDMDLVEHLDNGDVLVNASVNVDDINDELNLSLPEGNWDSVGGLVFGLLGRVAVQGDSVEVEGTKIVVERVDARRVIRVRVVHESLPTKESAT</sequence>
<evidence type="ECO:0000256" key="3">
    <source>
        <dbReference type="ARBA" id="ARBA00022475"/>
    </source>
</evidence>
<feature type="domain" description="CBS" evidence="10">
    <location>
        <begin position="270"/>
        <end position="327"/>
    </location>
</feature>
<dbReference type="SMART" id="SM01091">
    <property type="entry name" value="CorC_HlyC"/>
    <property type="match status" value="1"/>
</dbReference>
<dbReference type="SUPFAM" id="SSF54631">
    <property type="entry name" value="CBS-domain pair"/>
    <property type="match status" value="1"/>
</dbReference>
<keyword evidence="8 9" id="KW-0472">Membrane</keyword>
<dbReference type="InterPro" id="IPR005170">
    <property type="entry name" value="Transptr-assoc_dom"/>
</dbReference>
<keyword evidence="5" id="KW-0677">Repeat</keyword>
<dbReference type="PROSITE" id="PS51846">
    <property type="entry name" value="CNNM"/>
    <property type="match status" value="1"/>
</dbReference>
<feature type="domain" description="CBS" evidence="10">
    <location>
        <begin position="205"/>
        <end position="265"/>
    </location>
</feature>
<keyword evidence="4 9" id="KW-0812">Transmembrane</keyword>
<feature type="domain" description="CNNM transmembrane" evidence="11">
    <location>
        <begin position="1"/>
        <end position="186"/>
    </location>
</feature>
<evidence type="ECO:0000256" key="1">
    <source>
        <dbReference type="ARBA" id="ARBA00004651"/>
    </source>
</evidence>
<dbReference type="Gene3D" id="3.10.580.10">
    <property type="entry name" value="CBS-domain"/>
    <property type="match status" value="1"/>
</dbReference>
<evidence type="ECO:0000256" key="2">
    <source>
        <dbReference type="ARBA" id="ARBA00006337"/>
    </source>
</evidence>
<dbReference type="Gene3D" id="3.30.465.10">
    <property type="match status" value="1"/>
</dbReference>
<dbReference type="GO" id="GO:0050660">
    <property type="term" value="F:flavin adenine dinucleotide binding"/>
    <property type="evidence" value="ECO:0007669"/>
    <property type="project" value="InterPro"/>
</dbReference>
<evidence type="ECO:0000259" key="10">
    <source>
        <dbReference type="PROSITE" id="PS51371"/>
    </source>
</evidence>
<dbReference type="InterPro" id="IPR016169">
    <property type="entry name" value="FAD-bd_PCMH_sub2"/>
</dbReference>
<dbReference type="FunFam" id="3.10.580.10:FF:000002">
    <property type="entry name" value="Magnesium/cobalt efflux protein CorC"/>
    <property type="match status" value="1"/>
</dbReference>
<keyword evidence="6 9" id="KW-1133">Transmembrane helix</keyword>
<dbReference type="EMBL" id="CAEZSF010000114">
    <property type="protein sequence ID" value="CAB4543750.1"/>
    <property type="molecule type" value="Genomic_DNA"/>
</dbReference>
<dbReference type="Pfam" id="PF03471">
    <property type="entry name" value="CorC_HlyC"/>
    <property type="match status" value="1"/>
</dbReference>
<dbReference type="InterPro" id="IPR002550">
    <property type="entry name" value="CNNM"/>
</dbReference>
<comment type="similarity">
    <text evidence="2">Belongs to the UPF0053 family.</text>
</comment>
<dbReference type="CDD" id="cd04590">
    <property type="entry name" value="CBS_pair_CorC_HlyC_assoc"/>
    <property type="match status" value="1"/>
</dbReference>
<evidence type="ECO:0000256" key="4">
    <source>
        <dbReference type="ARBA" id="ARBA00022692"/>
    </source>
</evidence>
<dbReference type="InterPro" id="IPR000644">
    <property type="entry name" value="CBS_dom"/>
</dbReference>
<proteinExistence type="inferred from homology"/>
<feature type="transmembrane region" description="Helical" evidence="9">
    <location>
        <begin position="6"/>
        <end position="25"/>
    </location>
</feature>
<dbReference type="Pfam" id="PF00571">
    <property type="entry name" value="CBS"/>
    <property type="match status" value="2"/>
</dbReference>
<comment type="subcellular location">
    <subcellularLocation>
        <location evidence="1">Cell membrane</location>
        <topology evidence="1">Multi-pass membrane protein</topology>
    </subcellularLocation>
</comment>
<dbReference type="PROSITE" id="PS51371">
    <property type="entry name" value="CBS"/>
    <property type="match status" value="2"/>
</dbReference>
<organism evidence="12">
    <name type="scientific">freshwater metagenome</name>
    <dbReference type="NCBI Taxonomy" id="449393"/>
    <lineage>
        <taxon>unclassified sequences</taxon>
        <taxon>metagenomes</taxon>
        <taxon>ecological metagenomes</taxon>
    </lineage>
</organism>
<dbReference type="InterPro" id="IPR044751">
    <property type="entry name" value="Ion_transp-like_CBS"/>
</dbReference>
<keyword evidence="7" id="KW-0129">CBS domain</keyword>